<dbReference type="Proteomes" id="UP000499080">
    <property type="component" value="Unassembled WGS sequence"/>
</dbReference>
<protein>
    <submittedName>
        <fullName evidence="1">Uncharacterized protein</fullName>
    </submittedName>
</protein>
<dbReference type="OrthoDB" id="6435567at2759"/>
<dbReference type="EMBL" id="BGPR01022481">
    <property type="protein sequence ID" value="GBN88821.1"/>
    <property type="molecule type" value="Genomic_DNA"/>
</dbReference>
<comment type="caution">
    <text evidence="1">The sequence shown here is derived from an EMBL/GenBank/DDBJ whole genome shotgun (WGS) entry which is preliminary data.</text>
</comment>
<sequence>MPVSSFYLKWERSWSLYIIPACLSSPNFGKIIERLFLLKLDKWLDRNNIIHHNQYGFREGKSCDLAIHDLIETIKDRMPSEHLALFSLDIKSAFDTMK</sequence>
<evidence type="ECO:0000313" key="2">
    <source>
        <dbReference type="Proteomes" id="UP000499080"/>
    </source>
</evidence>
<evidence type="ECO:0000313" key="1">
    <source>
        <dbReference type="EMBL" id="GBN88821.1"/>
    </source>
</evidence>
<accession>A0A4Y2SLN7</accession>
<name>A0A4Y2SLN7_ARAVE</name>
<keyword evidence="2" id="KW-1185">Reference proteome</keyword>
<organism evidence="1 2">
    <name type="scientific">Araneus ventricosus</name>
    <name type="common">Orbweaver spider</name>
    <name type="synonym">Epeira ventricosa</name>
    <dbReference type="NCBI Taxonomy" id="182803"/>
    <lineage>
        <taxon>Eukaryota</taxon>
        <taxon>Metazoa</taxon>
        <taxon>Ecdysozoa</taxon>
        <taxon>Arthropoda</taxon>
        <taxon>Chelicerata</taxon>
        <taxon>Arachnida</taxon>
        <taxon>Araneae</taxon>
        <taxon>Araneomorphae</taxon>
        <taxon>Entelegynae</taxon>
        <taxon>Araneoidea</taxon>
        <taxon>Araneidae</taxon>
        <taxon>Araneus</taxon>
    </lineage>
</organism>
<proteinExistence type="predicted"/>
<reference evidence="1 2" key="1">
    <citation type="journal article" date="2019" name="Sci. Rep.">
        <title>Orb-weaving spider Araneus ventricosus genome elucidates the spidroin gene catalogue.</title>
        <authorList>
            <person name="Kono N."/>
            <person name="Nakamura H."/>
            <person name="Ohtoshi R."/>
            <person name="Moran D.A.P."/>
            <person name="Shinohara A."/>
            <person name="Yoshida Y."/>
            <person name="Fujiwara M."/>
            <person name="Mori M."/>
            <person name="Tomita M."/>
            <person name="Arakawa K."/>
        </authorList>
    </citation>
    <scope>NUCLEOTIDE SEQUENCE [LARGE SCALE GENOMIC DNA]</scope>
</reference>
<gene>
    <name evidence="1" type="ORF">AVEN_20106_1</name>
</gene>
<dbReference type="AlphaFoldDB" id="A0A4Y2SLN7"/>